<dbReference type="SUPFAM" id="SSF53187">
    <property type="entry name" value="Zn-dependent exopeptidases"/>
    <property type="match status" value="1"/>
</dbReference>
<feature type="active site" evidence="14">
    <location>
        <position position="81"/>
    </location>
</feature>
<dbReference type="GO" id="GO:0006508">
    <property type="term" value="P:proteolysis"/>
    <property type="evidence" value="ECO:0007669"/>
    <property type="project" value="UniProtKB-UniRule"/>
</dbReference>
<feature type="domain" description="Peptidase M20 dimerisation" evidence="16">
    <location>
        <begin position="208"/>
        <end position="308"/>
    </location>
</feature>
<dbReference type="EC" id="3.4.11.4" evidence="4 13"/>
<feature type="binding site" evidence="15">
    <location>
        <position position="142"/>
    </location>
    <ligand>
        <name>Zn(2+)</name>
        <dbReference type="ChEBI" id="CHEBI:29105"/>
        <label>1</label>
    </ligand>
</feature>
<dbReference type="GO" id="GO:0005829">
    <property type="term" value="C:cytosol"/>
    <property type="evidence" value="ECO:0007669"/>
    <property type="project" value="TreeGrafter"/>
</dbReference>
<dbReference type="Pfam" id="PF01546">
    <property type="entry name" value="Peptidase_M20"/>
    <property type="match status" value="1"/>
</dbReference>
<accession>A0AAE3E9G3</accession>
<dbReference type="SUPFAM" id="SSF55031">
    <property type="entry name" value="Bacterial exopeptidase dimerisation domain"/>
    <property type="match status" value="1"/>
</dbReference>
<evidence type="ECO:0000256" key="4">
    <source>
        <dbReference type="ARBA" id="ARBA00012563"/>
    </source>
</evidence>
<evidence type="ECO:0000256" key="2">
    <source>
        <dbReference type="ARBA" id="ARBA00004496"/>
    </source>
</evidence>
<comment type="subcellular location">
    <subcellularLocation>
        <location evidence="2">Cytoplasm</location>
    </subcellularLocation>
</comment>
<dbReference type="PANTHER" id="PTHR42994:SF1">
    <property type="entry name" value="PEPTIDASE T"/>
    <property type="match status" value="1"/>
</dbReference>
<dbReference type="InterPro" id="IPR001261">
    <property type="entry name" value="ArgE/DapE_CS"/>
</dbReference>
<evidence type="ECO:0000313" key="17">
    <source>
        <dbReference type="EMBL" id="MCC2230972.1"/>
    </source>
</evidence>
<evidence type="ECO:0000313" key="18">
    <source>
        <dbReference type="Proteomes" id="UP001198182"/>
    </source>
</evidence>
<dbReference type="NCBIfam" id="NF003976">
    <property type="entry name" value="PRK05469.1"/>
    <property type="match status" value="1"/>
</dbReference>
<feature type="binding site" evidence="15">
    <location>
        <position position="79"/>
    </location>
    <ligand>
        <name>Zn(2+)</name>
        <dbReference type="ChEBI" id="CHEBI:29105"/>
        <label>1</label>
    </ligand>
</feature>
<keyword evidence="18" id="KW-1185">Reference proteome</keyword>
<evidence type="ECO:0000259" key="16">
    <source>
        <dbReference type="Pfam" id="PF07687"/>
    </source>
</evidence>
<dbReference type="GO" id="GO:0008270">
    <property type="term" value="F:zinc ion binding"/>
    <property type="evidence" value="ECO:0007669"/>
    <property type="project" value="InterPro"/>
</dbReference>
<keyword evidence="11" id="KW-0482">Metalloprotease</keyword>
<feature type="binding site" evidence="15">
    <location>
        <position position="199"/>
    </location>
    <ligand>
        <name>Zn(2+)</name>
        <dbReference type="ChEBI" id="CHEBI:29105"/>
        <label>1</label>
    </ligand>
</feature>
<feature type="active site" description="Proton acceptor" evidence="14">
    <location>
        <position position="176"/>
    </location>
</feature>
<dbReference type="Proteomes" id="UP001198182">
    <property type="component" value="Unassembled WGS sequence"/>
</dbReference>
<dbReference type="InterPro" id="IPR036264">
    <property type="entry name" value="Bact_exopeptidase_dim_dom"/>
</dbReference>
<evidence type="ECO:0000256" key="13">
    <source>
        <dbReference type="NCBIfam" id="TIGR01882"/>
    </source>
</evidence>
<keyword evidence="10 15" id="KW-0862">Zinc</keyword>
<dbReference type="PANTHER" id="PTHR42994">
    <property type="entry name" value="PEPTIDASE T"/>
    <property type="match status" value="1"/>
</dbReference>
<evidence type="ECO:0000256" key="9">
    <source>
        <dbReference type="ARBA" id="ARBA00022801"/>
    </source>
</evidence>
<feature type="binding site" evidence="15">
    <location>
        <position position="177"/>
    </location>
    <ligand>
        <name>Zn(2+)</name>
        <dbReference type="ChEBI" id="CHEBI:29105"/>
        <label>2</label>
    </ligand>
</feature>
<dbReference type="PROSITE" id="PS00759">
    <property type="entry name" value="ARGE_DAPE_CPG2_2"/>
    <property type="match status" value="1"/>
</dbReference>
<keyword evidence="9 17" id="KW-0378">Hydrolase</keyword>
<evidence type="ECO:0000256" key="5">
    <source>
        <dbReference type="ARBA" id="ARBA00022438"/>
    </source>
</evidence>
<evidence type="ECO:0000256" key="12">
    <source>
        <dbReference type="ARBA" id="ARBA00071329"/>
    </source>
</evidence>
<dbReference type="PIRSF" id="PIRSF037215">
    <property type="entry name" value="Peptidase_M20B"/>
    <property type="match status" value="1"/>
</dbReference>
<dbReference type="Gene3D" id="3.40.630.10">
    <property type="entry name" value="Zn peptidases"/>
    <property type="match status" value="1"/>
</dbReference>
<dbReference type="AlphaFoldDB" id="A0AAE3E9G3"/>
<dbReference type="PROSITE" id="PS00758">
    <property type="entry name" value="ARGE_DAPE_CPG2_1"/>
    <property type="match status" value="1"/>
</dbReference>
<dbReference type="EMBL" id="JAJEQR010000020">
    <property type="protein sequence ID" value="MCC2230972.1"/>
    <property type="molecule type" value="Genomic_DNA"/>
</dbReference>
<comment type="catalytic activity">
    <reaction evidence="1">
        <text>Release of the N-terminal residue from a tripeptide.</text>
        <dbReference type="EC" id="3.4.11.4"/>
    </reaction>
</comment>
<dbReference type="InterPro" id="IPR002933">
    <property type="entry name" value="Peptidase_M20"/>
</dbReference>
<dbReference type="GO" id="GO:0006518">
    <property type="term" value="P:peptide metabolic process"/>
    <property type="evidence" value="ECO:0007669"/>
    <property type="project" value="InterPro"/>
</dbReference>
<dbReference type="FunFam" id="3.30.70.360:FF:000002">
    <property type="entry name" value="Peptidase T"/>
    <property type="match status" value="1"/>
</dbReference>
<comment type="caution">
    <text evidence="17">The sequence shown here is derived from an EMBL/GenBank/DDBJ whole genome shotgun (WGS) entry which is preliminary data.</text>
</comment>
<dbReference type="CDD" id="cd03892">
    <property type="entry name" value="M20_peptT"/>
    <property type="match status" value="1"/>
</dbReference>
<evidence type="ECO:0000256" key="8">
    <source>
        <dbReference type="ARBA" id="ARBA00022723"/>
    </source>
</evidence>
<evidence type="ECO:0000256" key="14">
    <source>
        <dbReference type="PIRSR" id="PIRSR037215-1"/>
    </source>
</evidence>
<dbReference type="Pfam" id="PF07687">
    <property type="entry name" value="M20_dimer"/>
    <property type="match status" value="1"/>
</dbReference>
<organism evidence="17 18">
    <name type="scientific">Hominifimenecus microfluidus</name>
    <dbReference type="NCBI Taxonomy" id="2885348"/>
    <lineage>
        <taxon>Bacteria</taxon>
        <taxon>Bacillati</taxon>
        <taxon>Bacillota</taxon>
        <taxon>Clostridia</taxon>
        <taxon>Lachnospirales</taxon>
        <taxon>Lachnospiraceae</taxon>
        <taxon>Hominifimenecus</taxon>
    </lineage>
</organism>
<keyword evidence="6" id="KW-0963">Cytoplasm</keyword>
<dbReference type="GO" id="GO:0045148">
    <property type="term" value="F:tripeptide aminopeptidase activity"/>
    <property type="evidence" value="ECO:0007669"/>
    <property type="project" value="UniProtKB-UniRule"/>
</dbReference>
<dbReference type="InterPro" id="IPR011650">
    <property type="entry name" value="Peptidase_M20_dimer"/>
</dbReference>
<feature type="binding site" evidence="15">
    <location>
        <position position="382"/>
    </location>
    <ligand>
        <name>Zn(2+)</name>
        <dbReference type="ChEBI" id="CHEBI:29105"/>
        <label>2</label>
    </ligand>
</feature>
<comment type="cofactor">
    <cofactor evidence="15">
        <name>Zn(2+)</name>
        <dbReference type="ChEBI" id="CHEBI:29105"/>
    </cofactor>
    <text evidence="15">Binds 2 Zn(2+) ions per subunit.</text>
</comment>
<evidence type="ECO:0000256" key="10">
    <source>
        <dbReference type="ARBA" id="ARBA00022833"/>
    </source>
</evidence>
<evidence type="ECO:0000256" key="15">
    <source>
        <dbReference type="PIRSR" id="PIRSR037215-2"/>
    </source>
</evidence>
<reference evidence="17" key="1">
    <citation type="submission" date="2021-10" db="EMBL/GenBank/DDBJ databases">
        <title>Anaerobic single-cell dispensing facilitates the cultivation of human gut bacteria.</title>
        <authorList>
            <person name="Afrizal A."/>
        </authorList>
    </citation>
    <scope>NUCLEOTIDE SEQUENCE</scope>
    <source>
        <strain evidence="17">CLA-AA-H215</strain>
    </source>
</reference>
<dbReference type="Gene3D" id="3.30.70.360">
    <property type="match status" value="1"/>
</dbReference>
<evidence type="ECO:0000256" key="1">
    <source>
        <dbReference type="ARBA" id="ARBA00000870"/>
    </source>
</evidence>
<gene>
    <name evidence="17" type="primary">pepT</name>
    <name evidence="17" type="ORF">LKD81_08170</name>
</gene>
<proteinExistence type="inferred from homology"/>
<dbReference type="RefSeq" id="WP_308453508.1">
    <property type="nucleotide sequence ID" value="NZ_JAJEQR010000020.1"/>
</dbReference>
<evidence type="ECO:0000256" key="7">
    <source>
        <dbReference type="ARBA" id="ARBA00022670"/>
    </source>
</evidence>
<name>A0AAE3E9G3_9FIRM</name>
<evidence type="ECO:0000256" key="6">
    <source>
        <dbReference type="ARBA" id="ARBA00022490"/>
    </source>
</evidence>
<dbReference type="GO" id="GO:0008237">
    <property type="term" value="F:metallopeptidase activity"/>
    <property type="evidence" value="ECO:0007669"/>
    <property type="project" value="UniProtKB-KW"/>
</dbReference>
<dbReference type="InterPro" id="IPR010161">
    <property type="entry name" value="Peptidase_M20B"/>
</dbReference>
<evidence type="ECO:0000256" key="3">
    <source>
        <dbReference type="ARBA" id="ARBA00009692"/>
    </source>
</evidence>
<feature type="binding site" evidence="15">
    <location>
        <position position="142"/>
    </location>
    <ligand>
        <name>Zn(2+)</name>
        <dbReference type="ChEBI" id="CHEBI:29105"/>
        <label>2</label>
    </ligand>
</feature>
<protein>
    <recommendedName>
        <fullName evidence="12 13">Peptidase T</fullName>
        <ecNumber evidence="4 13">3.4.11.4</ecNumber>
    </recommendedName>
</protein>
<keyword evidence="5 17" id="KW-0031">Aminopeptidase</keyword>
<dbReference type="NCBIfam" id="TIGR01882">
    <property type="entry name" value="peptidase-T"/>
    <property type="match status" value="1"/>
</dbReference>
<dbReference type="NCBIfam" id="NF009920">
    <property type="entry name" value="PRK13381.1"/>
    <property type="match status" value="1"/>
</dbReference>
<evidence type="ECO:0000256" key="11">
    <source>
        <dbReference type="ARBA" id="ARBA00023049"/>
    </source>
</evidence>
<comment type="similarity">
    <text evidence="3">Belongs to the peptidase M20B family.</text>
</comment>
<sequence>MKHETVSERFLRYVSVDTQSDENSNTFPSTEKQKNLGRMLYEELKAMGASDAVFDENYDYVYAKIPGRAGEKTLGFIAHMDTSPDASGTDIKARVVENYDGGDILLNPERNIVMSPKTYPEMLAYKGQSLIVTDGTTLLGADDKAGVAEIMAMAAWLLSHPEEEHAPIAIAFTPDEEVGGGVDHFDLKQFGADFAYTVDGGGIGELEYENFNAASAKAVIHGINVHPGDAKDKMKNASLIAMEFNAMLPADQRPDCTEGYEGFFHLTEMKGEVEHAELSYIIRDHDALKFAEKKKTIQDAADAINAKYGENTIELAVADSYYNMKSQIAPDYLFLIDEACEAMKELGVEPKVQPIRGGTDGARLSFMGLPCPNLCTGGHNYHGRFEYCCIESMESIEKLLVKLASNRHE</sequence>
<keyword evidence="8 15" id="KW-0479">Metal-binding</keyword>
<keyword evidence="7" id="KW-0645">Protease</keyword>